<dbReference type="GO" id="GO:0005739">
    <property type="term" value="C:mitochondrion"/>
    <property type="evidence" value="ECO:0000318"/>
    <property type="project" value="GO_Central"/>
</dbReference>
<sequence>MIVMGLSCNGSFLQGHVNHSIFWKNLTPTSEGGGEPPHGSLGSTINQSFSSVEKLIAKKNAKGAAMQGSGWVWLAVDIELKRLVVETTSNQDPVVTKGPSLVPLLGIDVSEHAFKQISFLYAMLSNTAETVKRARELRELGVYPMVLMSQMATLIMDIIAGTYQVIEASVDSLFDGRSSSESIRDTGAVASSRAAEIGLDILAQTIQTSIVFTLEEGPRVLFNGLAVFALREINLSKVTFSTTSFYLSRRLIKD</sequence>
<dbReference type="PANTHER" id="PTHR11404">
    <property type="entry name" value="SUPEROXIDE DISMUTASE 2"/>
    <property type="match status" value="1"/>
</dbReference>
<evidence type="ECO:0000259" key="5">
    <source>
        <dbReference type="Pfam" id="PF02777"/>
    </source>
</evidence>
<proteinExistence type="inferred from homology"/>
<dbReference type="Pfam" id="PF02777">
    <property type="entry name" value="Sod_Fe_C"/>
    <property type="match status" value="1"/>
</dbReference>
<organism evidence="6 7">
    <name type="scientific">Lactuca sativa</name>
    <name type="common">Garden lettuce</name>
    <dbReference type="NCBI Taxonomy" id="4236"/>
    <lineage>
        <taxon>Eukaryota</taxon>
        <taxon>Viridiplantae</taxon>
        <taxon>Streptophyta</taxon>
        <taxon>Embryophyta</taxon>
        <taxon>Tracheophyta</taxon>
        <taxon>Spermatophyta</taxon>
        <taxon>Magnoliopsida</taxon>
        <taxon>eudicotyledons</taxon>
        <taxon>Gunneridae</taxon>
        <taxon>Pentapetalae</taxon>
        <taxon>asterids</taxon>
        <taxon>campanulids</taxon>
        <taxon>Asterales</taxon>
        <taxon>Asteraceae</taxon>
        <taxon>Cichorioideae</taxon>
        <taxon>Cichorieae</taxon>
        <taxon>Lactucinae</taxon>
        <taxon>Lactuca</taxon>
    </lineage>
</organism>
<dbReference type="GO" id="GO:0030145">
    <property type="term" value="F:manganese ion binding"/>
    <property type="evidence" value="ECO:0000318"/>
    <property type="project" value="GO_Central"/>
</dbReference>
<dbReference type="EC" id="1.15.1.1" evidence="2"/>
<dbReference type="AlphaFoldDB" id="A0A9R1UQ58"/>
<dbReference type="Gene3D" id="3.55.40.20">
    <property type="entry name" value="Iron/manganese superoxide dismutase, C-terminal domain"/>
    <property type="match status" value="1"/>
</dbReference>
<keyword evidence="3" id="KW-0479">Metal-binding</keyword>
<evidence type="ECO:0000313" key="6">
    <source>
        <dbReference type="EMBL" id="KAJ0191491.1"/>
    </source>
</evidence>
<evidence type="ECO:0000256" key="4">
    <source>
        <dbReference type="ARBA" id="ARBA00023002"/>
    </source>
</evidence>
<evidence type="ECO:0000256" key="2">
    <source>
        <dbReference type="ARBA" id="ARBA00012682"/>
    </source>
</evidence>
<dbReference type="Gene3D" id="3.30.70.260">
    <property type="match status" value="1"/>
</dbReference>
<dbReference type="PANTHER" id="PTHR11404:SF6">
    <property type="entry name" value="SUPEROXIDE DISMUTASE [MN], MITOCHONDRIAL"/>
    <property type="match status" value="1"/>
</dbReference>
<dbReference type="InterPro" id="IPR050265">
    <property type="entry name" value="Fe/Mn_Superoxide_Dismutase"/>
</dbReference>
<keyword evidence="4" id="KW-0560">Oxidoreductase</keyword>
<dbReference type="InterPro" id="IPR019832">
    <property type="entry name" value="Mn/Fe_SOD_C"/>
</dbReference>
<evidence type="ECO:0000256" key="3">
    <source>
        <dbReference type="ARBA" id="ARBA00022723"/>
    </source>
</evidence>
<dbReference type="InterPro" id="IPR036314">
    <property type="entry name" value="SOD_C_sf"/>
</dbReference>
<comment type="similarity">
    <text evidence="1">Belongs to the iron/manganese superoxide dismutase family.</text>
</comment>
<keyword evidence="7" id="KW-1185">Reference proteome</keyword>
<name>A0A9R1UQ58_LACSA</name>
<dbReference type="EMBL" id="NBSK02000008">
    <property type="protein sequence ID" value="KAJ0191491.1"/>
    <property type="molecule type" value="Genomic_DNA"/>
</dbReference>
<evidence type="ECO:0000313" key="7">
    <source>
        <dbReference type="Proteomes" id="UP000235145"/>
    </source>
</evidence>
<evidence type="ECO:0000256" key="1">
    <source>
        <dbReference type="ARBA" id="ARBA00008714"/>
    </source>
</evidence>
<dbReference type="GO" id="GO:0004784">
    <property type="term" value="F:superoxide dismutase activity"/>
    <property type="evidence" value="ECO:0000318"/>
    <property type="project" value="GO_Central"/>
</dbReference>
<accession>A0A9R1UQ58</accession>
<reference evidence="6 7" key="1">
    <citation type="journal article" date="2017" name="Nat. Commun.">
        <title>Genome assembly with in vitro proximity ligation data and whole-genome triplication in lettuce.</title>
        <authorList>
            <person name="Reyes-Chin-Wo S."/>
            <person name="Wang Z."/>
            <person name="Yang X."/>
            <person name="Kozik A."/>
            <person name="Arikit S."/>
            <person name="Song C."/>
            <person name="Xia L."/>
            <person name="Froenicke L."/>
            <person name="Lavelle D.O."/>
            <person name="Truco M.J."/>
            <person name="Xia R."/>
            <person name="Zhu S."/>
            <person name="Xu C."/>
            <person name="Xu H."/>
            <person name="Xu X."/>
            <person name="Cox K."/>
            <person name="Korf I."/>
            <person name="Meyers B.C."/>
            <person name="Michelmore R.W."/>
        </authorList>
    </citation>
    <scope>NUCLEOTIDE SEQUENCE [LARGE SCALE GENOMIC DNA]</scope>
    <source>
        <strain evidence="7">cv. Salinas</strain>
        <tissue evidence="6">Seedlings</tissue>
    </source>
</reference>
<dbReference type="Proteomes" id="UP000235145">
    <property type="component" value="Unassembled WGS sequence"/>
</dbReference>
<gene>
    <name evidence="6" type="ORF">LSAT_V11C800403670</name>
</gene>
<feature type="domain" description="Manganese/iron superoxide dismutase C-terminal" evidence="5">
    <location>
        <begin position="37"/>
        <end position="114"/>
    </location>
</feature>
<protein>
    <recommendedName>
        <fullName evidence="2">superoxide dismutase</fullName>
        <ecNumber evidence="2">1.15.1.1</ecNumber>
    </recommendedName>
</protein>
<dbReference type="SUPFAM" id="SSF54719">
    <property type="entry name" value="Fe,Mn superoxide dismutase (SOD), C-terminal domain"/>
    <property type="match status" value="1"/>
</dbReference>
<comment type="caution">
    <text evidence="6">The sequence shown here is derived from an EMBL/GenBank/DDBJ whole genome shotgun (WGS) entry which is preliminary data.</text>
</comment>